<dbReference type="InterPro" id="IPR002058">
    <property type="entry name" value="PAP_assoc"/>
</dbReference>
<accession>A0AAN9VMD8</accession>
<feature type="compositionally biased region" description="Basic and acidic residues" evidence="7">
    <location>
        <begin position="1"/>
        <end position="14"/>
    </location>
</feature>
<keyword evidence="5" id="KW-0460">Magnesium</keyword>
<feature type="domain" description="CCHC-type" evidence="8">
    <location>
        <begin position="965"/>
        <end position="979"/>
    </location>
</feature>
<name>A0AAN9VMD8_9ORTH</name>
<keyword evidence="6" id="KW-0863">Zinc-finger</keyword>
<dbReference type="SMART" id="SM00343">
    <property type="entry name" value="ZnF_C2HC"/>
    <property type="match status" value="2"/>
</dbReference>
<evidence type="ECO:0000256" key="5">
    <source>
        <dbReference type="ARBA" id="ARBA00022842"/>
    </source>
</evidence>
<gene>
    <name evidence="9" type="ORF">R5R35_003950</name>
</gene>
<proteinExistence type="predicted"/>
<dbReference type="CDD" id="cd05402">
    <property type="entry name" value="NT_PAP_TUTase"/>
    <property type="match status" value="2"/>
</dbReference>
<keyword evidence="6" id="KW-0862">Zinc</keyword>
<evidence type="ECO:0000256" key="6">
    <source>
        <dbReference type="PROSITE-ProRule" id="PRU00047"/>
    </source>
</evidence>
<dbReference type="GO" id="GO:0008270">
    <property type="term" value="F:zinc ion binding"/>
    <property type="evidence" value="ECO:0007669"/>
    <property type="project" value="UniProtKB-KW"/>
</dbReference>
<dbReference type="Gene3D" id="3.30.460.10">
    <property type="entry name" value="Beta Polymerase, domain 2"/>
    <property type="match status" value="2"/>
</dbReference>
<feature type="compositionally biased region" description="Basic and acidic residues" evidence="7">
    <location>
        <begin position="24"/>
        <end position="61"/>
    </location>
</feature>
<comment type="caution">
    <text evidence="9">The sequence shown here is derived from an EMBL/GenBank/DDBJ whole genome shotgun (WGS) entry which is preliminary data.</text>
</comment>
<dbReference type="PANTHER" id="PTHR12271">
    <property type="entry name" value="POLY A POLYMERASE CID PAP -RELATED"/>
    <property type="match status" value="1"/>
</dbReference>
<dbReference type="SUPFAM" id="SSF81631">
    <property type="entry name" value="PAP/OAS1 substrate-binding domain"/>
    <property type="match status" value="2"/>
</dbReference>
<feature type="domain" description="CCHC-type" evidence="8">
    <location>
        <begin position="586"/>
        <end position="601"/>
    </location>
</feature>
<reference evidence="9 10" key="1">
    <citation type="submission" date="2024-03" db="EMBL/GenBank/DDBJ databases">
        <title>The genome assembly and annotation of the cricket Gryllus longicercus Weissman &amp; Gray.</title>
        <authorList>
            <person name="Szrajer S."/>
            <person name="Gray D."/>
            <person name="Ylla G."/>
        </authorList>
    </citation>
    <scope>NUCLEOTIDE SEQUENCE [LARGE SCALE GENOMIC DNA]</scope>
    <source>
        <strain evidence="9">DAG 2021-001</strain>
        <tissue evidence="9">Whole body minus gut</tissue>
    </source>
</reference>
<protein>
    <recommendedName>
        <fullName evidence="8">CCHC-type domain-containing protein</fullName>
    </recommendedName>
</protein>
<dbReference type="PROSITE" id="PS50158">
    <property type="entry name" value="ZF_CCHC"/>
    <property type="match status" value="2"/>
</dbReference>
<dbReference type="SUPFAM" id="SSF57756">
    <property type="entry name" value="Retrovirus zinc finger-like domains"/>
    <property type="match status" value="1"/>
</dbReference>
<evidence type="ECO:0000256" key="4">
    <source>
        <dbReference type="ARBA" id="ARBA00022723"/>
    </source>
</evidence>
<feature type="compositionally biased region" description="Basic and acidic residues" evidence="7">
    <location>
        <begin position="1067"/>
        <end position="1076"/>
    </location>
</feature>
<dbReference type="PANTHER" id="PTHR12271:SF66">
    <property type="entry name" value="TERMINAL URIDYLYLTRANSFERASE TAILOR"/>
    <property type="match status" value="1"/>
</dbReference>
<dbReference type="GO" id="GO:1990817">
    <property type="term" value="F:poly(A) RNA polymerase activity"/>
    <property type="evidence" value="ECO:0007669"/>
    <property type="project" value="UniProtKB-ARBA"/>
</dbReference>
<dbReference type="Pfam" id="PF22600">
    <property type="entry name" value="MTPAP-like_central"/>
    <property type="match status" value="1"/>
</dbReference>
<feature type="compositionally biased region" description="Basic and acidic residues" evidence="7">
    <location>
        <begin position="979"/>
        <end position="996"/>
    </location>
</feature>
<comment type="cofactor">
    <cofactor evidence="2">
        <name>Mg(2+)</name>
        <dbReference type="ChEBI" id="CHEBI:18420"/>
    </cofactor>
</comment>
<dbReference type="Pfam" id="PF00098">
    <property type="entry name" value="zf-CCHC"/>
    <property type="match status" value="1"/>
</dbReference>
<evidence type="ECO:0000313" key="9">
    <source>
        <dbReference type="EMBL" id="KAK7793983.1"/>
    </source>
</evidence>
<dbReference type="Pfam" id="PF03828">
    <property type="entry name" value="PAP_assoc"/>
    <property type="match status" value="2"/>
</dbReference>
<dbReference type="GO" id="GO:0031123">
    <property type="term" value="P:RNA 3'-end processing"/>
    <property type="evidence" value="ECO:0007669"/>
    <property type="project" value="TreeGrafter"/>
</dbReference>
<dbReference type="InterPro" id="IPR036875">
    <property type="entry name" value="Znf_CCHC_sf"/>
</dbReference>
<evidence type="ECO:0000313" key="10">
    <source>
        <dbReference type="Proteomes" id="UP001378592"/>
    </source>
</evidence>
<dbReference type="AlphaFoldDB" id="A0AAN9VMD8"/>
<keyword evidence="3" id="KW-0808">Transferase</keyword>
<evidence type="ECO:0000256" key="3">
    <source>
        <dbReference type="ARBA" id="ARBA00022679"/>
    </source>
</evidence>
<feature type="region of interest" description="Disordered" evidence="7">
    <location>
        <begin position="1"/>
        <end position="75"/>
    </location>
</feature>
<evidence type="ECO:0000256" key="7">
    <source>
        <dbReference type="SAM" id="MobiDB-lite"/>
    </source>
</evidence>
<comment type="cofactor">
    <cofactor evidence="1">
        <name>Mn(2+)</name>
        <dbReference type="ChEBI" id="CHEBI:29035"/>
    </cofactor>
</comment>
<dbReference type="InterPro" id="IPR001878">
    <property type="entry name" value="Znf_CCHC"/>
</dbReference>
<dbReference type="GO" id="GO:0003676">
    <property type="term" value="F:nucleic acid binding"/>
    <property type="evidence" value="ECO:0007669"/>
    <property type="project" value="InterPro"/>
</dbReference>
<dbReference type="Pfam" id="PF19088">
    <property type="entry name" value="TUTase"/>
    <property type="match status" value="1"/>
</dbReference>
<dbReference type="InterPro" id="IPR045100">
    <property type="entry name" value="TUT4/7_NTP_transf"/>
</dbReference>
<evidence type="ECO:0000256" key="2">
    <source>
        <dbReference type="ARBA" id="ARBA00001946"/>
    </source>
</evidence>
<feature type="compositionally biased region" description="Basic residues" evidence="7">
    <location>
        <begin position="1005"/>
        <end position="1015"/>
    </location>
</feature>
<dbReference type="Gene3D" id="1.10.1410.10">
    <property type="match status" value="2"/>
</dbReference>
<evidence type="ECO:0000259" key="8">
    <source>
        <dbReference type="PROSITE" id="PS50158"/>
    </source>
</evidence>
<dbReference type="SUPFAM" id="SSF81301">
    <property type="entry name" value="Nucleotidyltransferase"/>
    <property type="match status" value="2"/>
</dbReference>
<feature type="region of interest" description="Disordered" evidence="7">
    <location>
        <begin position="979"/>
        <end position="1076"/>
    </location>
</feature>
<sequence length="1195" mass="136461">MAESVEIVKEKSGSEKFLLTTGDVGKHPLQERSERVHLQEKMTEENVHHGSVRENDFDNEHKKKKKKKKPKSVENGGIDACAKVQNLMQSSGGGICVPTLNAKQQRLLTQHHIVFKKPTMKNPRGRFMCKLCNYFCDSWGVLENHIDSLSHFNALEDIFEVESVKLLPAPVGEQKRVLTDMIKKIISGNGISNVGERHTILQRIEEYIKATYPSCTVKLYGSSKYMAGLAHSDVNFNITIPLTKDRPSIMMAVYEHIKGDEDNYRNVNFNMSADIPSIAFEDGSSNLPCTITFSNAHACDVALILHKYLSLDQRALELATAFRYWAHLCCLDQIECGTLPAHAFPILVIYYLQQLEDPVLPVLSEHEIYGEESAVPEVLDPSVPSNYKWETKNKMSLGELWLGLFKFYVVDIDVQERVISIKTKEPVLQASKKWNTKRLGIEDPVAPTRNIAKTIVNTKLFCYFMSCIRTSFMYFATPQMQVGPIFRRVQKLPPGLTEMRQLLLEREQFLSFICSCHPCFLTDQQLNEKSPNQVIDPGDPNFKNIGQFIVTPEQAQLLFQKFNPKYLIYQFSKQSFVGGKNLPIVCTYCREEGHTKEKCPEDSLPPLEKLPNLPKSYLKKLSSMCETIYEMWALTPSELEDRENIVSHLLQFLSKKFPDVALTLFGSSCNGFGLKRSDIDICFTFTTCPPEEELDFAKLIQDLYGLLKKYSPFSNLVPITTAKVPILKFFHCKSKLDGDISFHNTLALKNTKLIRTYSNIDARAKILGYVLKRFAKICNICDASKGSLSSYAYILMMIHFLQQCNPPVLPVLQEICRPCSTEEYILENCDTYFFEDIDRLSYFWPEYGKNGKSVGELWIEFLCYYTEIYNFKEYVISIRRKRPMSKFEKLWNSKSMAIEDPFDVNHNLGIGLSPKMHQFILKALRNGRSYFSNVENLPDIKPLIKAADKYFEASKVKGSPPDRGCHNCKRIGHVVKDCPARMQRRDGSSESKEYQRNRYAQSPKSSKHNNMRKGNTKGNSNYGVGNWPEGSGLLDEPVSRNTLRNDRGRNSSRGSPNHELGWQEVNMPRDDPNGQRIPLRQEKARRTMWRNKSLPPTNPVPVTPLVSTSHWNIRPVPLSYVNVSPEIKVQLQALAKKWHVGPEHHNEAVLPRRIVGCQPQKRTGGGVFDVYTQPSDSIPSREFHKTTNYPSNFQG</sequence>
<dbReference type="InterPro" id="IPR054708">
    <property type="entry name" value="MTPAP-like_central"/>
</dbReference>
<dbReference type="Proteomes" id="UP001378592">
    <property type="component" value="Unassembled WGS sequence"/>
</dbReference>
<dbReference type="EMBL" id="JAZDUA010000353">
    <property type="protein sequence ID" value="KAK7793983.1"/>
    <property type="molecule type" value="Genomic_DNA"/>
</dbReference>
<evidence type="ECO:0000256" key="1">
    <source>
        <dbReference type="ARBA" id="ARBA00001936"/>
    </source>
</evidence>
<keyword evidence="4" id="KW-0479">Metal-binding</keyword>
<dbReference type="InterPro" id="IPR043519">
    <property type="entry name" value="NT_sf"/>
</dbReference>
<dbReference type="GO" id="GO:0050265">
    <property type="term" value="F:RNA uridylyltransferase activity"/>
    <property type="evidence" value="ECO:0007669"/>
    <property type="project" value="TreeGrafter"/>
</dbReference>
<keyword evidence="10" id="KW-1185">Reference proteome</keyword>
<organism evidence="9 10">
    <name type="scientific">Gryllus longicercus</name>
    <dbReference type="NCBI Taxonomy" id="2509291"/>
    <lineage>
        <taxon>Eukaryota</taxon>
        <taxon>Metazoa</taxon>
        <taxon>Ecdysozoa</taxon>
        <taxon>Arthropoda</taxon>
        <taxon>Hexapoda</taxon>
        <taxon>Insecta</taxon>
        <taxon>Pterygota</taxon>
        <taxon>Neoptera</taxon>
        <taxon>Polyneoptera</taxon>
        <taxon>Orthoptera</taxon>
        <taxon>Ensifera</taxon>
        <taxon>Gryllidea</taxon>
        <taxon>Grylloidea</taxon>
        <taxon>Gryllidae</taxon>
        <taxon>Gryllinae</taxon>
        <taxon>Gryllus</taxon>
    </lineage>
</organism>